<gene>
    <name evidence="1" type="ORF">OS493_007007</name>
</gene>
<dbReference type="EMBL" id="MU826352">
    <property type="protein sequence ID" value="KAJ7380642.1"/>
    <property type="molecule type" value="Genomic_DNA"/>
</dbReference>
<accession>A0A9W9ZFD7</accession>
<keyword evidence="2" id="KW-1185">Reference proteome</keyword>
<name>A0A9W9ZFD7_9CNID</name>
<sequence length="150" mass="16933">MKLQLVSGGKCFAGITVDLNILLSDLREKIKTEVQELMPSSFQFLYKNILLGANQESQLKLLHCVEKSNILHFKEQSDLGHGTTALDTWLKQSKPAAAKTESNFDKKREATEKITSLSQHSKLHTFSDDEIVSHPCWLERGKTSVLEFES</sequence>
<protein>
    <submittedName>
        <fullName evidence="1">Uncharacterized protein</fullName>
    </submittedName>
</protein>
<comment type="caution">
    <text evidence="1">The sequence shown here is derived from an EMBL/GenBank/DDBJ whole genome shotgun (WGS) entry which is preliminary data.</text>
</comment>
<proteinExistence type="predicted"/>
<organism evidence="1 2">
    <name type="scientific">Desmophyllum pertusum</name>
    <dbReference type="NCBI Taxonomy" id="174260"/>
    <lineage>
        <taxon>Eukaryota</taxon>
        <taxon>Metazoa</taxon>
        <taxon>Cnidaria</taxon>
        <taxon>Anthozoa</taxon>
        <taxon>Hexacorallia</taxon>
        <taxon>Scleractinia</taxon>
        <taxon>Caryophylliina</taxon>
        <taxon>Caryophylliidae</taxon>
        <taxon>Desmophyllum</taxon>
    </lineage>
</organism>
<evidence type="ECO:0000313" key="2">
    <source>
        <dbReference type="Proteomes" id="UP001163046"/>
    </source>
</evidence>
<dbReference type="AlphaFoldDB" id="A0A9W9ZFD7"/>
<reference evidence="1" key="1">
    <citation type="submission" date="2023-01" db="EMBL/GenBank/DDBJ databases">
        <title>Genome assembly of the deep-sea coral Lophelia pertusa.</title>
        <authorList>
            <person name="Herrera S."/>
            <person name="Cordes E."/>
        </authorList>
    </citation>
    <scope>NUCLEOTIDE SEQUENCE</scope>
    <source>
        <strain evidence="1">USNM1676648</strain>
        <tissue evidence="1">Polyp</tissue>
    </source>
</reference>
<dbReference type="Proteomes" id="UP001163046">
    <property type="component" value="Unassembled WGS sequence"/>
</dbReference>
<evidence type="ECO:0000313" key="1">
    <source>
        <dbReference type="EMBL" id="KAJ7380642.1"/>
    </source>
</evidence>